<dbReference type="Pfam" id="PF02566">
    <property type="entry name" value="OsmC"/>
    <property type="match status" value="1"/>
</dbReference>
<dbReference type="OrthoDB" id="3906254at2759"/>
<protein>
    <recommendedName>
        <fullName evidence="3">OsmC-like protein</fullName>
    </recommendedName>
</protein>
<evidence type="ECO:0008006" key="3">
    <source>
        <dbReference type="Google" id="ProtNLM"/>
    </source>
</evidence>
<evidence type="ECO:0000313" key="1">
    <source>
        <dbReference type="EMBL" id="ODQ63021.1"/>
    </source>
</evidence>
<dbReference type="PANTHER" id="PTHR35368">
    <property type="entry name" value="HYDROPEROXIDE REDUCTASE"/>
    <property type="match status" value="1"/>
</dbReference>
<dbReference type="InterPro" id="IPR036102">
    <property type="entry name" value="OsmC/Ohrsf"/>
</dbReference>
<gene>
    <name evidence="1" type="ORF">WICANDRAFT_67202</name>
</gene>
<sequence length="181" mass="19779">MLRAFTIKLVPYSCVIRPTRSFSASSIRNGLKVGLEGTAIGLTQSLKVLGDDHVNHVIKTDCFESLGGADLHPDPIQLLYSSISGCQNITANLVAKDNGIKVGKAKITIEADHDIVDKTPGKYPGFLTSSVIVNYELETDANDEQFERLREETEAKCPIANVFINSSGLKFTSNWINVPLR</sequence>
<dbReference type="SUPFAM" id="SSF82784">
    <property type="entry name" value="OsmC-like"/>
    <property type="match status" value="1"/>
</dbReference>
<name>A0A1E3PCD2_WICAA</name>
<dbReference type="PANTHER" id="PTHR35368:SF1">
    <property type="entry name" value="HYDROPEROXIDE REDUCTASE"/>
    <property type="match status" value="1"/>
</dbReference>
<dbReference type="STRING" id="683960.A0A1E3PCD2"/>
<evidence type="ECO:0000313" key="2">
    <source>
        <dbReference type="Proteomes" id="UP000094112"/>
    </source>
</evidence>
<proteinExistence type="predicted"/>
<dbReference type="RefSeq" id="XP_019042228.1">
    <property type="nucleotide sequence ID" value="XM_019184073.1"/>
</dbReference>
<dbReference type="Gene3D" id="3.30.300.20">
    <property type="match status" value="1"/>
</dbReference>
<keyword evidence="2" id="KW-1185">Reference proteome</keyword>
<dbReference type="AlphaFoldDB" id="A0A1E3PCD2"/>
<organism evidence="1 2">
    <name type="scientific">Wickerhamomyces anomalus (strain ATCC 58044 / CBS 1984 / NCYC 433 / NRRL Y-366-8)</name>
    <name type="common">Yeast</name>
    <name type="synonym">Hansenula anomala</name>
    <dbReference type="NCBI Taxonomy" id="683960"/>
    <lineage>
        <taxon>Eukaryota</taxon>
        <taxon>Fungi</taxon>
        <taxon>Dikarya</taxon>
        <taxon>Ascomycota</taxon>
        <taxon>Saccharomycotina</taxon>
        <taxon>Saccharomycetes</taxon>
        <taxon>Phaffomycetales</taxon>
        <taxon>Wickerhamomycetaceae</taxon>
        <taxon>Wickerhamomyces</taxon>
    </lineage>
</organism>
<dbReference type="InterPro" id="IPR052924">
    <property type="entry name" value="OsmC/Ohr_hydroprdx_reductase"/>
</dbReference>
<accession>A0A1E3PCD2</accession>
<dbReference type="InterPro" id="IPR003718">
    <property type="entry name" value="OsmC/Ohr_fam"/>
</dbReference>
<dbReference type="Proteomes" id="UP000094112">
    <property type="component" value="Unassembled WGS sequence"/>
</dbReference>
<dbReference type="InterPro" id="IPR015946">
    <property type="entry name" value="KH_dom-like_a/b"/>
</dbReference>
<dbReference type="GeneID" id="30201319"/>
<dbReference type="EMBL" id="KV454208">
    <property type="protein sequence ID" value="ODQ63021.1"/>
    <property type="molecule type" value="Genomic_DNA"/>
</dbReference>
<reference evidence="1 2" key="1">
    <citation type="journal article" date="2016" name="Proc. Natl. Acad. Sci. U.S.A.">
        <title>Comparative genomics of biotechnologically important yeasts.</title>
        <authorList>
            <person name="Riley R."/>
            <person name="Haridas S."/>
            <person name="Wolfe K.H."/>
            <person name="Lopes M.R."/>
            <person name="Hittinger C.T."/>
            <person name="Goeker M."/>
            <person name="Salamov A.A."/>
            <person name="Wisecaver J.H."/>
            <person name="Long T.M."/>
            <person name="Calvey C.H."/>
            <person name="Aerts A.L."/>
            <person name="Barry K.W."/>
            <person name="Choi C."/>
            <person name="Clum A."/>
            <person name="Coughlan A.Y."/>
            <person name="Deshpande S."/>
            <person name="Douglass A.P."/>
            <person name="Hanson S.J."/>
            <person name="Klenk H.-P."/>
            <person name="LaButti K.M."/>
            <person name="Lapidus A."/>
            <person name="Lindquist E.A."/>
            <person name="Lipzen A.M."/>
            <person name="Meier-Kolthoff J.P."/>
            <person name="Ohm R.A."/>
            <person name="Otillar R.P."/>
            <person name="Pangilinan J.L."/>
            <person name="Peng Y."/>
            <person name="Rokas A."/>
            <person name="Rosa C.A."/>
            <person name="Scheuner C."/>
            <person name="Sibirny A.A."/>
            <person name="Slot J.C."/>
            <person name="Stielow J.B."/>
            <person name="Sun H."/>
            <person name="Kurtzman C.P."/>
            <person name="Blackwell M."/>
            <person name="Grigoriev I.V."/>
            <person name="Jeffries T.W."/>
        </authorList>
    </citation>
    <scope>NUCLEOTIDE SEQUENCE [LARGE SCALE GENOMIC DNA]</scope>
    <source>
        <strain evidence="2">ATCC 58044 / CBS 1984 / NCYC 433 / NRRL Y-366-8</strain>
    </source>
</reference>